<dbReference type="Gene3D" id="3.80.10.10">
    <property type="entry name" value="Ribonuclease Inhibitor"/>
    <property type="match status" value="2"/>
</dbReference>
<feature type="compositionally biased region" description="Acidic residues" evidence="1">
    <location>
        <begin position="39"/>
        <end position="49"/>
    </location>
</feature>
<dbReference type="InterPro" id="IPR032675">
    <property type="entry name" value="LRR_dom_sf"/>
</dbReference>
<dbReference type="Proteomes" id="UP001363151">
    <property type="component" value="Unassembled WGS sequence"/>
</dbReference>
<dbReference type="InterPro" id="IPR052592">
    <property type="entry name" value="LRR-RLK"/>
</dbReference>
<dbReference type="PANTHER" id="PTHR48054">
    <property type="entry name" value="RECEPTOR KINASE-LIKE PROTEIN XA21"/>
    <property type="match status" value="1"/>
</dbReference>
<feature type="region of interest" description="Disordered" evidence="1">
    <location>
        <begin position="37"/>
        <end position="112"/>
    </location>
</feature>
<proteinExistence type="predicted"/>
<sequence length="715" mass="76815">MAPSRIYVAPTPEPIRVKPASALDRDAEVTRLRANLGDEFGDDDFDFDEPAPARPRGKVTVVGRASSIAPPQLQQATALSGTPPDDATAEVATRDAEPAHPPNDDGADAAGLDEDHYFPAVANSFTPLSAQPTVARLSASAALVDAERALLVDAELATAKMKPVVANIAAALAKSIDYNLNTKDISGTCLRVVQSYGSPEDRATAAAREAWAAASADVTQLYLGAAKARVAFEPRVRAFLSARCAGADVRRVDVADGVKSPTRVEEKRLLRCDAPGSADGICDFVRGTVVVGSLDDVRAVLAGALDWGDVELAEPEDSFARDPPVGVGRELALYFWFRDDARKHVCELVVRHEALEAVARRIPGHGRFVHAVRYAAALLDYKYRDLTLRGVSRDVMPALGALGPSAVAIADFWRDCGGPRWKNARGWMASPDLGSWHGLTVDELKRISVLKLDRNGLTGRIPESIGLLTGLRYVWLHDNALEGPVPESVGDLERLQELYMDLNQLEGPLPLRLVLMKLRGCQLYLEHNKALSLPPDIGKCGADFLKLNFAECGLVGDLPASLGDLASLELLSLGDNGFAGPIPPSLGNLRCVVELNLSSNCLEGGIPPELGGLEHLKFLDLHENQLSGEIPGELGNATNLERLYLHNNDLTGEVPRALGALIHLKYAYLHNNPLTISPKMPTDAQGELSFRTEGETLTFVAYLRSDEASCACALM</sequence>
<organism evidence="2 3">
    <name type="scientific">Aureococcus anophagefferens</name>
    <name type="common">Harmful bloom alga</name>
    <dbReference type="NCBI Taxonomy" id="44056"/>
    <lineage>
        <taxon>Eukaryota</taxon>
        <taxon>Sar</taxon>
        <taxon>Stramenopiles</taxon>
        <taxon>Ochrophyta</taxon>
        <taxon>Pelagophyceae</taxon>
        <taxon>Pelagomonadales</taxon>
        <taxon>Pelagomonadaceae</taxon>
        <taxon>Aureococcus</taxon>
    </lineage>
</organism>
<comment type="caution">
    <text evidence="2">The sequence shown here is derived from an EMBL/GenBank/DDBJ whole genome shotgun (WGS) entry which is preliminary data.</text>
</comment>
<dbReference type="InterPro" id="IPR001611">
    <property type="entry name" value="Leu-rich_rpt"/>
</dbReference>
<gene>
    <name evidence="2" type="ORF">SO694_00012430</name>
</gene>
<accession>A0ABR1G208</accession>
<evidence type="ECO:0000313" key="2">
    <source>
        <dbReference type="EMBL" id="KAK7242380.1"/>
    </source>
</evidence>
<dbReference type="EMBL" id="JBBJCI010000145">
    <property type="protein sequence ID" value="KAK7242380.1"/>
    <property type="molecule type" value="Genomic_DNA"/>
</dbReference>
<dbReference type="PANTHER" id="PTHR48054:SF82">
    <property type="entry name" value="LRR RECEPTOR-LIKE SERINE_THREONINE-PROTEIN KINASE FLS2"/>
    <property type="match status" value="1"/>
</dbReference>
<dbReference type="SUPFAM" id="SSF52058">
    <property type="entry name" value="L domain-like"/>
    <property type="match status" value="1"/>
</dbReference>
<evidence type="ECO:0000313" key="3">
    <source>
        <dbReference type="Proteomes" id="UP001363151"/>
    </source>
</evidence>
<name>A0ABR1G208_AURAN</name>
<dbReference type="Pfam" id="PF00560">
    <property type="entry name" value="LRR_1"/>
    <property type="match status" value="4"/>
</dbReference>
<protein>
    <submittedName>
        <fullName evidence="2">Uncharacterized protein</fullName>
    </submittedName>
</protein>
<evidence type="ECO:0000256" key="1">
    <source>
        <dbReference type="SAM" id="MobiDB-lite"/>
    </source>
</evidence>
<reference evidence="2 3" key="1">
    <citation type="submission" date="2024-03" db="EMBL/GenBank/DDBJ databases">
        <title>Aureococcus anophagefferens CCMP1851 and Kratosvirus quantuckense: Draft genome of a second virus-susceptible host strain in the model system.</title>
        <authorList>
            <person name="Chase E."/>
            <person name="Truchon A.R."/>
            <person name="Schepens W."/>
            <person name="Wilhelm S.W."/>
        </authorList>
    </citation>
    <scope>NUCLEOTIDE SEQUENCE [LARGE SCALE GENOMIC DNA]</scope>
    <source>
        <strain evidence="2 3">CCMP1851</strain>
    </source>
</reference>
<keyword evidence="3" id="KW-1185">Reference proteome</keyword>